<comment type="caution">
    <text evidence="2">The sequence shown here is derived from an EMBL/GenBank/DDBJ whole genome shotgun (WGS) entry which is preliminary data.</text>
</comment>
<dbReference type="OrthoDB" id="4363954at2759"/>
<dbReference type="GO" id="GO:0042149">
    <property type="term" value="P:cellular response to glucose starvation"/>
    <property type="evidence" value="ECO:0007669"/>
    <property type="project" value="TreeGrafter"/>
</dbReference>
<dbReference type="EMBL" id="JQGA01000265">
    <property type="protein sequence ID" value="KGO76324.1"/>
    <property type="molecule type" value="Genomic_DNA"/>
</dbReference>
<gene>
    <name evidence="2" type="ORF">PITC_018470</name>
</gene>
<dbReference type="HOGENOM" id="CLU_1156737_0_0_1"/>
<reference evidence="2 3" key="1">
    <citation type="journal article" date="2015" name="Mol. Plant Microbe Interact.">
        <title>Genome, transcriptome, and functional analyses of Penicillium expansum provide new insights into secondary metabolism and pathogenicity.</title>
        <authorList>
            <person name="Ballester A.R."/>
            <person name="Marcet-Houben M."/>
            <person name="Levin E."/>
            <person name="Sela N."/>
            <person name="Selma-Lazaro C."/>
            <person name="Carmona L."/>
            <person name="Wisniewski M."/>
            <person name="Droby S."/>
            <person name="Gonzalez-Candelas L."/>
            <person name="Gabaldon T."/>
        </authorList>
    </citation>
    <scope>NUCLEOTIDE SEQUENCE [LARGE SCALE GENOMIC DNA]</scope>
    <source>
        <strain evidence="2 3">PHI-1</strain>
    </source>
</reference>
<dbReference type="PhylomeDB" id="A0A0A2L8N7"/>
<dbReference type="Pfam" id="PF08550">
    <property type="entry name" value="GATA_AreA"/>
    <property type="match status" value="1"/>
</dbReference>
<dbReference type="InterPro" id="IPR013860">
    <property type="entry name" value="AreA_GATA"/>
</dbReference>
<protein>
    <recommendedName>
        <fullName evidence="1">Nitrogen regulatory protein areA GATA-like domain-containing protein</fullName>
    </recommendedName>
</protein>
<dbReference type="InterPro" id="IPR052292">
    <property type="entry name" value="Glucose_repression_reg"/>
</dbReference>
<organism evidence="2 3">
    <name type="scientific">Penicillium italicum</name>
    <name type="common">Blue mold</name>
    <dbReference type="NCBI Taxonomy" id="40296"/>
    <lineage>
        <taxon>Eukaryota</taxon>
        <taxon>Fungi</taxon>
        <taxon>Dikarya</taxon>
        <taxon>Ascomycota</taxon>
        <taxon>Pezizomycotina</taxon>
        <taxon>Eurotiomycetes</taxon>
        <taxon>Eurotiomycetidae</taxon>
        <taxon>Eurotiales</taxon>
        <taxon>Aspergillaceae</taxon>
        <taxon>Penicillium</taxon>
    </lineage>
</organism>
<sequence length="240" mass="28126">MMPAAFDDLYIEIEPTQNADYLSTAWKWEDIRATKSYIQQRRATLPNFRRLENALWRAWMQQSQNIPCVSSTLLHWDKETDTTWLFGPRKCSASDLSGATPDDICEKNMTSIKVDARNPRKRGILLSSQRCQVQKLLGNFALAQKHHAREISKRVSFNYEVEQVRSLPEPVYDFTTLLNDYEAQDTIMRDVELNHLRMVFNYQQWYHTILLLPPTDLKGVEDTYPQSFSNSNFYTDEDTL</sequence>
<dbReference type="PANTHER" id="PTHR28051">
    <property type="entry name" value="PROTEIN MTL1-RELATED"/>
    <property type="match status" value="1"/>
</dbReference>
<dbReference type="STRING" id="40296.A0A0A2L8N7"/>
<name>A0A0A2L8N7_PENIT</name>
<dbReference type="AlphaFoldDB" id="A0A0A2L8N7"/>
<keyword evidence="3" id="KW-1185">Reference proteome</keyword>
<accession>A0A0A2L8N7</accession>
<proteinExistence type="predicted"/>
<dbReference type="GO" id="GO:0007039">
    <property type="term" value="P:protein catabolic process in the vacuole"/>
    <property type="evidence" value="ECO:0007669"/>
    <property type="project" value="TreeGrafter"/>
</dbReference>
<feature type="domain" description="Nitrogen regulatory protein areA GATA-like" evidence="1">
    <location>
        <begin position="37"/>
        <end position="61"/>
    </location>
</feature>
<evidence type="ECO:0000259" key="1">
    <source>
        <dbReference type="Pfam" id="PF08550"/>
    </source>
</evidence>
<evidence type="ECO:0000313" key="3">
    <source>
        <dbReference type="Proteomes" id="UP000030104"/>
    </source>
</evidence>
<dbReference type="GO" id="GO:0005773">
    <property type="term" value="C:vacuole"/>
    <property type="evidence" value="ECO:0007669"/>
    <property type="project" value="GOC"/>
</dbReference>
<evidence type="ECO:0000313" key="2">
    <source>
        <dbReference type="EMBL" id="KGO76324.1"/>
    </source>
</evidence>
<dbReference type="PANTHER" id="PTHR28051:SF1">
    <property type="entry name" value="PROTEIN MTL1-RELATED"/>
    <property type="match status" value="1"/>
</dbReference>
<dbReference type="Proteomes" id="UP000030104">
    <property type="component" value="Unassembled WGS sequence"/>
</dbReference>